<comment type="caution">
    <text evidence="2">The sequence shown here is derived from an EMBL/GenBank/DDBJ whole genome shotgun (WGS) entry which is preliminary data.</text>
</comment>
<dbReference type="SUPFAM" id="SSF52540">
    <property type="entry name" value="P-loop containing nucleoside triphosphate hydrolases"/>
    <property type="match status" value="1"/>
</dbReference>
<evidence type="ECO:0000313" key="3">
    <source>
        <dbReference type="Proteomes" id="UP000596742"/>
    </source>
</evidence>
<evidence type="ECO:0000256" key="1">
    <source>
        <dbReference type="SAM" id="Coils"/>
    </source>
</evidence>
<dbReference type="Gene3D" id="3.40.50.300">
    <property type="entry name" value="P-loop containing nucleotide triphosphate hydrolases"/>
    <property type="match status" value="1"/>
</dbReference>
<keyword evidence="3" id="KW-1185">Reference proteome</keyword>
<feature type="coiled-coil region" evidence="1">
    <location>
        <begin position="469"/>
        <end position="499"/>
    </location>
</feature>
<reference evidence="2" key="1">
    <citation type="submission" date="2018-11" db="EMBL/GenBank/DDBJ databases">
        <authorList>
            <person name="Alioto T."/>
            <person name="Alioto T."/>
        </authorList>
    </citation>
    <scope>NUCLEOTIDE SEQUENCE</scope>
</reference>
<dbReference type="InterPro" id="IPR027417">
    <property type="entry name" value="P-loop_NTPase"/>
</dbReference>
<dbReference type="Proteomes" id="UP000596742">
    <property type="component" value="Unassembled WGS sequence"/>
</dbReference>
<sequence>MKIRCYSKDETLTQEKEVQDVKEIKSIIKNLTKYEMPSRYNPDKYFVDVYLPVPILKANVILVDTPAIGENDSLDNILLDYLQHAVSFVFVVNAFDTIGIHCKKLLKVLKTIMDNREKMPCFDPRDVLFLTNQWDLIENYDSTSEEDDDNFWQSEDQYTRTWNFIQRTFEKVWCAFDIENVFRVSLKQVGKGIDTFFTVEYKRFKAKLKKTIEKNKNKRVKFYFRFLKDFVQNAQRSSHERLQTLKKSEEEIKKTINQNISKMHYLETKRCEIRRQLERTKSTIIMNLTTKLRHYIHSTRGKEDILNPPDTKGICKVSHVDLFKEVRLRLKKGVQRWCKGPIAKLIIDNADTTLRAYIKDLSTELQNLTITMTESPLIVQYWKNGDTLSWEPLLFSLPHVISVALDSAFCSKSLIFGSDPFREKANKIYDRYVSQILMSVFGKNLDKSVDLQYSEVIMRIIYEYLPDVFNRLFSTNERLVETNKELQQKQESFVILRENIWKIQEATKDFEQKY</sequence>
<proteinExistence type="predicted"/>
<dbReference type="PANTHER" id="PTHR26392">
    <property type="entry name" value="MITOGEN-ACTIVATED PROTEIN KINASE KINASE KINASE 7-RELATED"/>
    <property type="match status" value="1"/>
</dbReference>
<evidence type="ECO:0000313" key="2">
    <source>
        <dbReference type="EMBL" id="VDI49845.1"/>
    </source>
</evidence>
<dbReference type="EMBL" id="UYJE01006876">
    <property type="protein sequence ID" value="VDI49845.1"/>
    <property type="molecule type" value="Genomic_DNA"/>
</dbReference>
<dbReference type="AlphaFoldDB" id="A0A8B6FK60"/>
<dbReference type="OrthoDB" id="8927528at2759"/>
<accession>A0A8B6FK60</accession>
<organism evidence="2 3">
    <name type="scientific">Mytilus galloprovincialis</name>
    <name type="common">Mediterranean mussel</name>
    <dbReference type="NCBI Taxonomy" id="29158"/>
    <lineage>
        <taxon>Eukaryota</taxon>
        <taxon>Metazoa</taxon>
        <taxon>Spiralia</taxon>
        <taxon>Lophotrochozoa</taxon>
        <taxon>Mollusca</taxon>
        <taxon>Bivalvia</taxon>
        <taxon>Autobranchia</taxon>
        <taxon>Pteriomorphia</taxon>
        <taxon>Mytilida</taxon>
        <taxon>Mytiloidea</taxon>
        <taxon>Mytilidae</taxon>
        <taxon>Mytilinae</taxon>
        <taxon>Mytilus</taxon>
    </lineage>
</organism>
<name>A0A8B6FK60_MYTGA</name>
<keyword evidence="1" id="KW-0175">Coiled coil</keyword>
<gene>
    <name evidence="2" type="ORF">MGAL_10B087754</name>
</gene>
<protein>
    <submittedName>
        <fullName evidence="2">Uncharacterized protein</fullName>
    </submittedName>
</protein>
<dbReference type="PANTHER" id="PTHR26392:SF92">
    <property type="entry name" value="PROTEIN KINASE DOMAIN-CONTAINING PROTEIN"/>
    <property type="match status" value="1"/>
</dbReference>